<gene>
    <name evidence="2" type="ORF">SAMN05444817_10482</name>
</gene>
<dbReference type="EMBL" id="FTOF01000004">
    <property type="protein sequence ID" value="SIS45042.1"/>
    <property type="molecule type" value="Genomic_DNA"/>
</dbReference>
<feature type="transmembrane region" description="Helical" evidence="1">
    <location>
        <begin position="77"/>
        <end position="107"/>
    </location>
</feature>
<keyword evidence="1" id="KW-0472">Membrane</keyword>
<organism evidence="2 3">
    <name type="scientific">Corynebacterium appendicis CIP 107643</name>
    <dbReference type="NCBI Taxonomy" id="1161099"/>
    <lineage>
        <taxon>Bacteria</taxon>
        <taxon>Bacillati</taxon>
        <taxon>Actinomycetota</taxon>
        <taxon>Actinomycetes</taxon>
        <taxon>Mycobacteriales</taxon>
        <taxon>Corynebacteriaceae</taxon>
        <taxon>Corynebacterium</taxon>
    </lineage>
</organism>
<dbReference type="OrthoDB" id="4426699at2"/>
<evidence type="ECO:0000256" key="1">
    <source>
        <dbReference type="SAM" id="Phobius"/>
    </source>
</evidence>
<proteinExistence type="predicted"/>
<reference evidence="3" key="1">
    <citation type="submission" date="2017-01" db="EMBL/GenBank/DDBJ databases">
        <authorList>
            <person name="Varghese N."/>
            <person name="Submissions S."/>
        </authorList>
    </citation>
    <scope>NUCLEOTIDE SEQUENCE [LARGE SCALE GENOMIC DNA]</scope>
    <source>
        <strain evidence="3">DSM 44531</strain>
    </source>
</reference>
<dbReference type="STRING" id="1161099.SAMN05444817_10482"/>
<keyword evidence="3" id="KW-1185">Reference proteome</keyword>
<feature type="transmembrane region" description="Helical" evidence="1">
    <location>
        <begin position="119"/>
        <end position="139"/>
    </location>
</feature>
<name>A0A1N7J6V2_9CORY</name>
<dbReference type="AlphaFoldDB" id="A0A1N7J6V2"/>
<sequence>MTRTNVTALVGAAGFFAAAALILVRRFYGAWQTISPLWSLPLWAVAALCVFLAVMVRRRREEGRVGLDRSQINPMMMANFMVVGKASAWSGAILGGVFLGLVVWVLPRLGTLTAAQADAPGVISGALGGAALAVAGVVLERSCEVSPPAEGEPAG</sequence>
<accession>A0A1N7J6V2</accession>
<evidence type="ECO:0000313" key="2">
    <source>
        <dbReference type="EMBL" id="SIS45042.1"/>
    </source>
</evidence>
<protein>
    <recommendedName>
        <fullName evidence="4">DUF3180 domain-containing protein</fullName>
    </recommendedName>
</protein>
<dbReference type="InterPro" id="IPR021517">
    <property type="entry name" value="DUF3180"/>
</dbReference>
<evidence type="ECO:0000313" key="3">
    <source>
        <dbReference type="Proteomes" id="UP000186292"/>
    </source>
</evidence>
<keyword evidence="1" id="KW-0812">Transmembrane</keyword>
<feature type="transmembrane region" description="Helical" evidence="1">
    <location>
        <begin position="36"/>
        <end position="56"/>
    </location>
</feature>
<keyword evidence="1" id="KW-1133">Transmembrane helix</keyword>
<dbReference type="RefSeq" id="WP_076598989.1">
    <property type="nucleotide sequence ID" value="NZ_CP046976.1"/>
</dbReference>
<evidence type="ECO:0008006" key="4">
    <source>
        <dbReference type="Google" id="ProtNLM"/>
    </source>
</evidence>
<dbReference type="Pfam" id="PF11377">
    <property type="entry name" value="DUF3180"/>
    <property type="match status" value="1"/>
</dbReference>
<dbReference type="Proteomes" id="UP000186292">
    <property type="component" value="Unassembled WGS sequence"/>
</dbReference>